<keyword evidence="12" id="KW-0238">DNA-binding</keyword>
<evidence type="ECO:0000313" key="18">
    <source>
        <dbReference type="EMBL" id="PIQ87485.1"/>
    </source>
</evidence>
<dbReference type="GO" id="GO:0008270">
    <property type="term" value="F:zinc ion binding"/>
    <property type="evidence" value="ECO:0007669"/>
    <property type="project" value="UniProtKB-KW"/>
</dbReference>
<accession>A0A2H0LVF7</accession>
<evidence type="ECO:0000256" key="14">
    <source>
        <dbReference type="ARBA" id="ARBA00038000"/>
    </source>
</evidence>
<dbReference type="Gene3D" id="1.20.1580.10">
    <property type="entry name" value="ABC transporter ATPase like domain"/>
    <property type="match status" value="2"/>
</dbReference>
<dbReference type="Proteomes" id="UP000230859">
    <property type="component" value="Unassembled WGS sequence"/>
</dbReference>
<keyword evidence="10" id="KW-0067">ATP-binding</keyword>
<comment type="similarity">
    <text evidence="14">Belongs to the ABC transporter superfamily. UvrA family.</text>
</comment>
<dbReference type="GO" id="GO:0009380">
    <property type="term" value="C:excinuclease repair complex"/>
    <property type="evidence" value="ECO:0007669"/>
    <property type="project" value="InterPro"/>
</dbReference>
<keyword evidence="9" id="KW-0862">Zinc</keyword>
<sequence>MNGIHLKGVRTHNLRHLDIDIPYQSLTVITGVSGSGKSSLAFDTLYAEGQRRYVESISSYARQFLERMEKPDIETVRGILPSIAIEAKNVITNARSTVATQTELSDYLRLLFARIGQTYCPDCHTEVKIDSPESVVKTLFEKHESKSIAIGFQLKINPKNKRHLKSILHEYERQGFTQAVIDGHPIDLTQDKIPANGSDVWVQVDQLNVIGKNRPRLIESLETAFKYGHGETQVMIGSSRQHYSNQFACTSCARRFKQPSPNLFSFNSPLGACAACQGFGRIITIDWDLVIPDKKKSILEGAIHPWTKPSAAWEFKQLKAFCKRRSIPMHKPFDELSERHRHLILEGGEDEAYHSVKGFFRYLEKKTYKMHVRIFLSKYRGYHVCPDCSGTRLKPEALFVKVNGLDVAAISRFSIAALRQFFQEIHLNAYQEEIAAPILLEIRNRVRFLDEVGLGYLTLDRSSRTLSGGEAQRINLATSLGSALVETLYVLDEPSIGLHERDNQLLIRLLHELRDLGNTVVIVEHDRAMIEAADWVIDLGPLGGDEGGQMTFAGSFADLKHAESSMTGKYFRKQLVLNREILPANGNIEYTISVAGASHHNLKNLSVEIPLNRLVVMTGVSGSGKSTFLYDILYANYLRYRGRPVSEMGAVKRIEGFEHVRDLVLIDQSPIGRTPRSNPATYLKAFDDIRKVFARTRDAKVRKLTPSYFSFNVAGGRCERCRGEGSIKVEMHFLADVYMTCDYCQGSRYQKETLDIRYRDKNIQEVLNMPIDTALRHFEGERAIVEKLTILSQMGLGYLRLGQPATTLSGGEAQRMKLAAEMTNSKQENLLYLFDEPTTGLHYRDISYLLSAFDRLLERGHSICVIEHNMEVIKCADYVIDLGPEGGDQGGRLVFAGTVKQLLRQNASHTGVYLKRYLSEPSGS</sequence>
<evidence type="ECO:0000256" key="7">
    <source>
        <dbReference type="ARBA" id="ARBA00022769"/>
    </source>
</evidence>
<dbReference type="InterPro" id="IPR013815">
    <property type="entry name" value="ATP_grasp_subdomain_1"/>
</dbReference>
<dbReference type="NCBIfam" id="TIGR00630">
    <property type="entry name" value="uvra"/>
    <property type="match status" value="1"/>
</dbReference>
<evidence type="ECO:0000256" key="12">
    <source>
        <dbReference type="ARBA" id="ARBA00023125"/>
    </source>
</evidence>
<comment type="caution">
    <text evidence="18">The sequence shown here is derived from an EMBL/GenBank/DDBJ whole genome shotgun (WGS) entry which is preliminary data.</text>
</comment>
<evidence type="ECO:0000256" key="16">
    <source>
        <dbReference type="ARBA" id="ARBA00042156"/>
    </source>
</evidence>
<name>A0A2H0LVF7_9BACT</name>
<proteinExistence type="inferred from homology"/>
<evidence type="ECO:0000256" key="4">
    <source>
        <dbReference type="ARBA" id="ARBA00022737"/>
    </source>
</evidence>
<dbReference type="Gene3D" id="3.40.50.300">
    <property type="entry name" value="P-loop containing nucleotide triphosphate hydrolases"/>
    <property type="match status" value="2"/>
</dbReference>
<dbReference type="InterPro" id="IPR003439">
    <property type="entry name" value="ABC_transporter-like_ATP-bd"/>
</dbReference>
<dbReference type="PROSITE" id="PS50893">
    <property type="entry name" value="ABC_TRANSPORTER_2"/>
    <property type="match status" value="1"/>
</dbReference>
<organism evidence="18 19">
    <name type="scientific">Candidatus Abzuiibacterium crystallinum</name>
    <dbReference type="NCBI Taxonomy" id="1974748"/>
    <lineage>
        <taxon>Bacteria</taxon>
        <taxon>Pseudomonadati</taxon>
        <taxon>Candidatus Omnitrophota</taxon>
        <taxon>Candidatus Abzuiibacterium</taxon>
    </lineage>
</organism>
<dbReference type="PROSITE" id="PS00211">
    <property type="entry name" value="ABC_TRANSPORTER_1"/>
    <property type="match status" value="2"/>
</dbReference>
<dbReference type="PANTHER" id="PTHR43152">
    <property type="entry name" value="UVRABC SYSTEM PROTEIN A"/>
    <property type="match status" value="1"/>
</dbReference>
<evidence type="ECO:0000256" key="9">
    <source>
        <dbReference type="ARBA" id="ARBA00022833"/>
    </source>
</evidence>
<evidence type="ECO:0000256" key="8">
    <source>
        <dbReference type="ARBA" id="ARBA00022771"/>
    </source>
</evidence>
<evidence type="ECO:0000256" key="3">
    <source>
        <dbReference type="ARBA" id="ARBA00022723"/>
    </source>
</evidence>
<reference evidence="18 19" key="1">
    <citation type="submission" date="2017-09" db="EMBL/GenBank/DDBJ databases">
        <title>Depth-based differentiation of microbial function through sediment-hosted aquifers and enrichment of novel symbionts in the deep terrestrial subsurface.</title>
        <authorList>
            <person name="Probst A.J."/>
            <person name="Ladd B."/>
            <person name="Jarett J.K."/>
            <person name="Geller-Mcgrath D.E."/>
            <person name="Sieber C.M."/>
            <person name="Emerson J.B."/>
            <person name="Anantharaman K."/>
            <person name="Thomas B.C."/>
            <person name="Malmstrom R."/>
            <person name="Stieglmeier M."/>
            <person name="Klingl A."/>
            <person name="Woyke T."/>
            <person name="Ryan C.M."/>
            <person name="Banfield J.F."/>
        </authorList>
    </citation>
    <scope>NUCLEOTIDE SEQUENCE [LARGE SCALE GENOMIC DNA]</scope>
    <source>
        <strain evidence="18">CG11_big_fil_rev_8_21_14_0_20_45_26</strain>
    </source>
</reference>
<dbReference type="Gene3D" id="1.10.8.280">
    <property type="entry name" value="ABC transporter ATPase domain-like"/>
    <property type="match status" value="1"/>
</dbReference>
<evidence type="ECO:0000256" key="5">
    <source>
        <dbReference type="ARBA" id="ARBA00022741"/>
    </source>
</evidence>
<dbReference type="InterPro" id="IPR017871">
    <property type="entry name" value="ABC_transporter-like_CS"/>
</dbReference>
<dbReference type="GO" id="GO:0003677">
    <property type="term" value="F:DNA binding"/>
    <property type="evidence" value="ECO:0007669"/>
    <property type="project" value="UniProtKB-KW"/>
</dbReference>
<keyword evidence="4" id="KW-0677">Repeat</keyword>
<keyword evidence="8" id="KW-0863">Zinc-finger</keyword>
<protein>
    <recommendedName>
        <fullName evidence="15">UvrABC system protein A</fullName>
    </recommendedName>
    <alternativeName>
        <fullName evidence="16">Excinuclease ABC subunit A</fullName>
    </alternativeName>
</protein>
<dbReference type="InterPro" id="IPR041102">
    <property type="entry name" value="UvrA_inter"/>
</dbReference>
<evidence type="ECO:0000256" key="11">
    <source>
        <dbReference type="ARBA" id="ARBA00022881"/>
    </source>
</evidence>
<keyword evidence="7" id="KW-0228">DNA excision</keyword>
<gene>
    <name evidence="18" type="primary">uvrA</name>
    <name evidence="18" type="ORF">COV74_00510</name>
</gene>
<evidence type="ECO:0000256" key="2">
    <source>
        <dbReference type="ARBA" id="ARBA00022490"/>
    </source>
</evidence>
<keyword evidence="5" id="KW-0547">Nucleotide-binding</keyword>
<dbReference type="AlphaFoldDB" id="A0A2H0LVF7"/>
<dbReference type="InterPro" id="IPR041552">
    <property type="entry name" value="UvrA_DNA-bd"/>
</dbReference>
<dbReference type="GO" id="GO:0006289">
    <property type="term" value="P:nucleotide-excision repair"/>
    <property type="evidence" value="ECO:0007669"/>
    <property type="project" value="InterPro"/>
</dbReference>
<comment type="subcellular location">
    <subcellularLocation>
        <location evidence="1">Cytoplasm</location>
    </subcellularLocation>
</comment>
<dbReference type="GO" id="GO:0016887">
    <property type="term" value="F:ATP hydrolysis activity"/>
    <property type="evidence" value="ECO:0007669"/>
    <property type="project" value="InterPro"/>
</dbReference>
<dbReference type="GO" id="GO:0004518">
    <property type="term" value="F:nuclease activity"/>
    <property type="evidence" value="ECO:0007669"/>
    <property type="project" value="UniProtKB-KW"/>
</dbReference>
<evidence type="ECO:0000256" key="1">
    <source>
        <dbReference type="ARBA" id="ARBA00004496"/>
    </source>
</evidence>
<keyword evidence="2" id="KW-0963">Cytoplasm</keyword>
<dbReference type="Gene3D" id="3.30.1490.20">
    <property type="entry name" value="ATP-grasp fold, A domain"/>
    <property type="match status" value="1"/>
</dbReference>
<dbReference type="InterPro" id="IPR004602">
    <property type="entry name" value="UvrA"/>
</dbReference>
<dbReference type="GO" id="GO:0005737">
    <property type="term" value="C:cytoplasm"/>
    <property type="evidence" value="ECO:0007669"/>
    <property type="project" value="UniProtKB-SubCell"/>
</dbReference>
<evidence type="ECO:0000313" key="19">
    <source>
        <dbReference type="Proteomes" id="UP000230859"/>
    </source>
</evidence>
<dbReference type="PANTHER" id="PTHR43152:SF3">
    <property type="entry name" value="UVRABC SYSTEM PROTEIN A"/>
    <property type="match status" value="1"/>
</dbReference>
<dbReference type="InterPro" id="IPR027417">
    <property type="entry name" value="P-loop_NTPase"/>
</dbReference>
<evidence type="ECO:0000256" key="13">
    <source>
        <dbReference type="ARBA" id="ARBA00023204"/>
    </source>
</evidence>
<dbReference type="SUPFAM" id="SSF52540">
    <property type="entry name" value="P-loop containing nucleoside triphosphate hydrolases"/>
    <property type="match status" value="2"/>
</dbReference>
<evidence type="ECO:0000256" key="6">
    <source>
        <dbReference type="ARBA" id="ARBA00022763"/>
    </source>
</evidence>
<dbReference type="GO" id="GO:0005524">
    <property type="term" value="F:ATP binding"/>
    <property type="evidence" value="ECO:0007669"/>
    <property type="project" value="UniProtKB-KW"/>
</dbReference>
<dbReference type="Pfam" id="PF17760">
    <property type="entry name" value="UvrA_inter"/>
    <property type="match status" value="1"/>
</dbReference>
<evidence type="ECO:0000256" key="15">
    <source>
        <dbReference type="ARBA" id="ARBA00039316"/>
    </source>
</evidence>
<evidence type="ECO:0000259" key="17">
    <source>
        <dbReference type="PROSITE" id="PS50893"/>
    </source>
</evidence>
<keyword evidence="11" id="KW-0267">Excision nuclease</keyword>
<dbReference type="EMBL" id="PCVY01000004">
    <property type="protein sequence ID" value="PIQ87485.1"/>
    <property type="molecule type" value="Genomic_DNA"/>
</dbReference>
<dbReference type="Pfam" id="PF17755">
    <property type="entry name" value="UvrA_DNA-bind"/>
    <property type="match status" value="1"/>
</dbReference>
<evidence type="ECO:0000256" key="10">
    <source>
        <dbReference type="ARBA" id="ARBA00022840"/>
    </source>
</evidence>
<keyword evidence="3" id="KW-0479">Metal-binding</keyword>
<keyword evidence="6" id="KW-0227">DNA damage</keyword>
<keyword evidence="13" id="KW-0234">DNA repair</keyword>
<feature type="domain" description="ABC transporter" evidence="17">
    <location>
        <begin position="583"/>
        <end position="915"/>
    </location>
</feature>